<gene>
    <name evidence="2" type="ORF">VITISV_044235</name>
</gene>
<name>A5BL78_VITVI</name>
<reference evidence="2" key="1">
    <citation type="journal article" date="2007" name="PLoS ONE">
        <title>The first genome sequence of an elite grapevine cultivar (Pinot noir Vitis vinifera L.): coping with a highly heterozygous genome.</title>
        <authorList>
            <person name="Velasco R."/>
            <person name="Zharkikh A."/>
            <person name="Troggio M."/>
            <person name="Cartwright D.A."/>
            <person name="Cestaro A."/>
            <person name="Pruss D."/>
            <person name="Pindo M."/>
            <person name="FitzGerald L.M."/>
            <person name="Vezzulli S."/>
            <person name="Reid J."/>
            <person name="Malacarne G."/>
            <person name="Iliev D."/>
            <person name="Coppola G."/>
            <person name="Wardell B."/>
            <person name="Micheletti D."/>
            <person name="Macalma T."/>
            <person name="Facci M."/>
            <person name="Mitchell J.T."/>
            <person name="Perazzolli M."/>
            <person name="Eldredge G."/>
            <person name="Gatto P."/>
            <person name="Oyzerski R."/>
            <person name="Moretto M."/>
            <person name="Gutin N."/>
            <person name="Stefanini M."/>
            <person name="Chen Y."/>
            <person name="Segala C."/>
            <person name="Davenport C."/>
            <person name="Dematte L."/>
            <person name="Mraz A."/>
            <person name="Battilana J."/>
            <person name="Stormo K."/>
            <person name="Costa F."/>
            <person name="Tao Q."/>
            <person name="Si-Ammour A."/>
            <person name="Harkins T."/>
            <person name="Lackey A."/>
            <person name="Perbost C."/>
            <person name="Taillon B."/>
            <person name="Stella A."/>
            <person name="Solovyev V."/>
            <person name="Fawcett J.A."/>
            <person name="Sterck L."/>
            <person name="Vandepoele K."/>
            <person name="Grando S.M."/>
            <person name="Toppo S."/>
            <person name="Moser C."/>
            <person name="Lanchbury J."/>
            <person name="Bogden R."/>
            <person name="Skolnick M."/>
            <person name="Sgaramella V."/>
            <person name="Bhatnagar S.K."/>
            <person name="Fontana P."/>
            <person name="Gutin A."/>
            <person name="Van de Peer Y."/>
            <person name="Salamini F."/>
            <person name="Viola R."/>
        </authorList>
    </citation>
    <scope>NUCLEOTIDE SEQUENCE</scope>
</reference>
<evidence type="ECO:0000313" key="2">
    <source>
        <dbReference type="EMBL" id="CAN74735.1"/>
    </source>
</evidence>
<dbReference type="EMBL" id="AM463382">
    <property type="protein sequence ID" value="CAN74735.1"/>
    <property type="molecule type" value="Genomic_DNA"/>
</dbReference>
<dbReference type="PANTHER" id="PTHR33265">
    <property type="entry name" value="AVR9/CF-9 RAPIDLY ELICITED PROTEIN-RELATED"/>
    <property type="match status" value="1"/>
</dbReference>
<dbReference type="AlphaFoldDB" id="A5BL78"/>
<sequence length="182" mass="20789">MEFLEDHFLYDEEGTDLQEEADHGHEFDDEEGEAPQENMGSMARGSLGIQEYEFSCSNSPNPVFFHLPKRKHHYFPCINPPEDIEEPQDDKAVVLLPKTPEYTVNFPFDTSDLAPADKPSPLPSPFSVRVSNYSSEEEMDVGGNRQVDDEAEEFIRRFYEQLRAQSRIQLLQSQEMIAGGTP</sequence>
<dbReference type="ExpressionAtlas" id="A5BL78">
    <property type="expression patterns" value="baseline and differential"/>
</dbReference>
<evidence type="ECO:0000256" key="1">
    <source>
        <dbReference type="SAM" id="MobiDB-lite"/>
    </source>
</evidence>
<dbReference type="InterPro" id="IPR008480">
    <property type="entry name" value="DUF761_pln"/>
</dbReference>
<dbReference type="Pfam" id="PF05553">
    <property type="entry name" value="DUF761"/>
    <property type="match status" value="1"/>
</dbReference>
<organism evidence="2">
    <name type="scientific">Vitis vinifera</name>
    <name type="common">Grape</name>
    <dbReference type="NCBI Taxonomy" id="29760"/>
    <lineage>
        <taxon>Eukaryota</taxon>
        <taxon>Viridiplantae</taxon>
        <taxon>Streptophyta</taxon>
        <taxon>Embryophyta</taxon>
        <taxon>Tracheophyta</taxon>
        <taxon>Spermatophyta</taxon>
        <taxon>Magnoliopsida</taxon>
        <taxon>eudicotyledons</taxon>
        <taxon>Gunneridae</taxon>
        <taxon>Pentapetalae</taxon>
        <taxon>rosids</taxon>
        <taxon>Vitales</taxon>
        <taxon>Vitaceae</taxon>
        <taxon>Viteae</taxon>
        <taxon>Vitis</taxon>
    </lineage>
</organism>
<feature type="compositionally biased region" description="Basic and acidic residues" evidence="1">
    <location>
        <begin position="1"/>
        <end position="10"/>
    </location>
</feature>
<proteinExistence type="predicted"/>
<accession>A5BL78</accession>
<protein>
    <submittedName>
        <fullName evidence="2">Uncharacterized protein</fullName>
    </submittedName>
</protein>
<feature type="region of interest" description="Disordered" evidence="1">
    <location>
        <begin position="1"/>
        <end position="41"/>
    </location>
</feature>
<dbReference type="OrthoDB" id="1512693at2759"/>
<dbReference type="PANTHER" id="PTHR33265:SF6">
    <property type="entry name" value="OS01G0930500 PROTEIN"/>
    <property type="match status" value="1"/>
</dbReference>